<organism evidence="2 3">
    <name type="scientific">Actinocorallia longicatena</name>
    <dbReference type="NCBI Taxonomy" id="111803"/>
    <lineage>
        <taxon>Bacteria</taxon>
        <taxon>Bacillati</taxon>
        <taxon>Actinomycetota</taxon>
        <taxon>Actinomycetes</taxon>
        <taxon>Streptosporangiales</taxon>
        <taxon>Thermomonosporaceae</taxon>
        <taxon>Actinocorallia</taxon>
    </lineage>
</organism>
<protein>
    <submittedName>
        <fullName evidence="2">Uncharacterized protein</fullName>
    </submittedName>
</protein>
<reference evidence="3" key="1">
    <citation type="journal article" date="2019" name="Int. J. Syst. Evol. Microbiol.">
        <title>The Global Catalogue of Microorganisms (GCM) 10K type strain sequencing project: providing services to taxonomists for standard genome sequencing and annotation.</title>
        <authorList>
            <consortium name="The Broad Institute Genomics Platform"/>
            <consortium name="The Broad Institute Genome Sequencing Center for Infectious Disease"/>
            <person name="Wu L."/>
            <person name="Ma J."/>
        </authorList>
    </citation>
    <scope>NUCLEOTIDE SEQUENCE [LARGE SCALE GENOMIC DNA]</scope>
    <source>
        <strain evidence="3">JCM 9377</strain>
    </source>
</reference>
<keyword evidence="1" id="KW-1133">Transmembrane helix</keyword>
<gene>
    <name evidence="2" type="ORF">GCM10010468_78950</name>
</gene>
<dbReference type="RefSeq" id="WP_344839409.1">
    <property type="nucleotide sequence ID" value="NZ_BAAAUV010000046.1"/>
</dbReference>
<keyword evidence="3" id="KW-1185">Reference proteome</keyword>
<keyword evidence="1" id="KW-0812">Transmembrane</keyword>
<keyword evidence="1" id="KW-0472">Membrane</keyword>
<evidence type="ECO:0000256" key="1">
    <source>
        <dbReference type="SAM" id="Phobius"/>
    </source>
</evidence>
<name>A0ABP6QM39_9ACTN</name>
<evidence type="ECO:0000313" key="2">
    <source>
        <dbReference type="EMBL" id="GAA3241611.1"/>
    </source>
</evidence>
<accession>A0ABP6QM39</accession>
<dbReference type="EMBL" id="BAAAUV010000046">
    <property type="protein sequence ID" value="GAA3241611.1"/>
    <property type="molecule type" value="Genomic_DNA"/>
</dbReference>
<sequence>MLAVVGVILMVVGTVLLVGDPAGGVSLVLPGIVTVLSGAALLLFALLFAGRMGPNRLLASRRRRVVADAPVSLLEAPADAADAPESPQPRLDL</sequence>
<comment type="caution">
    <text evidence="2">The sequence shown here is derived from an EMBL/GenBank/DDBJ whole genome shotgun (WGS) entry which is preliminary data.</text>
</comment>
<feature type="transmembrane region" description="Helical" evidence="1">
    <location>
        <begin position="27"/>
        <end position="49"/>
    </location>
</feature>
<evidence type="ECO:0000313" key="3">
    <source>
        <dbReference type="Proteomes" id="UP001501237"/>
    </source>
</evidence>
<dbReference type="Proteomes" id="UP001501237">
    <property type="component" value="Unassembled WGS sequence"/>
</dbReference>
<proteinExistence type="predicted"/>